<dbReference type="AlphaFoldDB" id="A0A645G2R1"/>
<accession>A0A645G2R1</accession>
<sequence>MAIVVKAFILCATDNPEEAEAAAFAALNSGVFESCSPILDFATGIEQRVTVTEDYEDGTFTQMVPAATFLRTANSVAQPC</sequence>
<comment type="caution">
    <text evidence="1">The sequence shown here is derived from an EMBL/GenBank/DDBJ whole genome shotgun (WGS) entry which is preliminary data.</text>
</comment>
<organism evidence="1">
    <name type="scientific">bioreactor metagenome</name>
    <dbReference type="NCBI Taxonomy" id="1076179"/>
    <lineage>
        <taxon>unclassified sequences</taxon>
        <taxon>metagenomes</taxon>
        <taxon>ecological metagenomes</taxon>
    </lineage>
</organism>
<proteinExistence type="predicted"/>
<evidence type="ECO:0000313" key="1">
    <source>
        <dbReference type="EMBL" id="MPN20436.1"/>
    </source>
</evidence>
<dbReference type="EMBL" id="VSSQ01068198">
    <property type="protein sequence ID" value="MPN20436.1"/>
    <property type="molecule type" value="Genomic_DNA"/>
</dbReference>
<gene>
    <name evidence="1" type="ORF">SDC9_167815</name>
</gene>
<protein>
    <submittedName>
        <fullName evidence="1">Uncharacterized protein</fullName>
    </submittedName>
</protein>
<reference evidence="1" key="1">
    <citation type="submission" date="2019-08" db="EMBL/GenBank/DDBJ databases">
        <authorList>
            <person name="Kucharzyk K."/>
            <person name="Murdoch R.W."/>
            <person name="Higgins S."/>
            <person name="Loffler F."/>
        </authorList>
    </citation>
    <scope>NUCLEOTIDE SEQUENCE</scope>
</reference>
<name>A0A645G2R1_9ZZZZ</name>